<dbReference type="RefSeq" id="XP_028887837.1">
    <property type="nucleotide sequence ID" value="XM_029021329.1"/>
</dbReference>
<organism evidence="3 4">
    <name type="scientific">Trypanosoma theileri</name>
    <dbReference type="NCBI Taxonomy" id="67003"/>
    <lineage>
        <taxon>Eukaryota</taxon>
        <taxon>Discoba</taxon>
        <taxon>Euglenozoa</taxon>
        <taxon>Kinetoplastea</taxon>
        <taxon>Metakinetoplastina</taxon>
        <taxon>Trypanosomatida</taxon>
        <taxon>Trypanosomatidae</taxon>
        <taxon>Trypanosoma</taxon>
    </lineage>
</organism>
<dbReference type="InterPro" id="IPR040330">
    <property type="entry name" value="LYRM1"/>
</dbReference>
<keyword evidence="4" id="KW-1185">Reference proteome</keyword>
<gene>
    <name evidence="3" type="ORF">TM35_000016480</name>
</gene>
<evidence type="ECO:0000313" key="3">
    <source>
        <dbReference type="EMBL" id="ORC93771.1"/>
    </source>
</evidence>
<name>A0A1X0PAC2_9TRYP</name>
<dbReference type="InterPro" id="IPR008011">
    <property type="entry name" value="Complex1_LYR_dom"/>
</dbReference>
<reference evidence="3 4" key="1">
    <citation type="submission" date="2017-03" db="EMBL/GenBank/DDBJ databases">
        <title>An alternative strategy for trypanosome survival in the mammalian bloodstream revealed through genome and transcriptome analysis of the ubiquitous bovine parasite Trypanosoma (Megatrypanum) theileri.</title>
        <authorList>
            <person name="Kelly S."/>
            <person name="Ivens A."/>
            <person name="Mott A."/>
            <person name="O'Neill E."/>
            <person name="Emms D."/>
            <person name="Macleod O."/>
            <person name="Voorheis P."/>
            <person name="Matthews J."/>
            <person name="Matthews K."/>
            <person name="Carrington M."/>
        </authorList>
    </citation>
    <scope>NUCLEOTIDE SEQUENCE [LARGE SCALE GENOMIC DNA]</scope>
    <source>
        <strain evidence="3">Edinburgh</strain>
    </source>
</reference>
<sequence>MVISSGAKETFLRHNPYRGEVISWYRRFLKVAFSVPWETDDDALYVLEETRRLFRENKNITDVSVIQRKLREAEMRYEIGVHYRIPYPRPYHKMQGALQESGVAYAAELDSMYDHPISPRTGRIMEGSANHGTMGGVEYSMHLLDDGINTEEEKLPKTL</sequence>
<proteinExistence type="inferred from homology"/>
<comment type="caution">
    <text evidence="3">The sequence shown here is derived from an EMBL/GenBank/DDBJ whole genome shotgun (WGS) entry which is preliminary data.</text>
</comment>
<dbReference type="OrthoDB" id="275715at2759"/>
<comment type="similarity">
    <text evidence="1">Belongs to the complex I LYR family.</text>
</comment>
<dbReference type="GO" id="GO:0005739">
    <property type="term" value="C:mitochondrion"/>
    <property type="evidence" value="ECO:0007669"/>
    <property type="project" value="TreeGrafter"/>
</dbReference>
<dbReference type="PANTHER" id="PTHR14273">
    <property type="entry name" value="LYR MOTIF-CONTAINING PROTEIN 1"/>
    <property type="match status" value="1"/>
</dbReference>
<accession>A0A1X0PAC2</accession>
<evidence type="ECO:0000259" key="2">
    <source>
        <dbReference type="Pfam" id="PF05347"/>
    </source>
</evidence>
<dbReference type="STRING" id="67003.A0A1X0PAC2"/>
<dbReference type="PANTHER" id="PTHR14273:SF0">
    <property type="entry name" value="LYR MOTIF-CONTAINING PROTEIN 1"/>
    <property type="match status" value="1"/>
</dbReference>
<dbReference type="VEuPathDB" id="TriTrypDB:TM35_000016480"/>
<dbReference type="InterPro" id="IPR045294">
    <property type="entry name" value="Complex1_LYR_LYRM1"/>
</dbReference>
<dbReference type="CDD" id="cd20261">
    <property type="entry name" value="Complex1_LYR_LYRM1"/>
    <property type="match status" value="1"/>
</dbReference>
<feature type="domain" description="Complex 1 LYR protein" evidence="2">
    <location>
        <begin position="20"/>
        <end position="76"/>
    </location>
</feature>
<protein>
    <submittedName>
        <fullName evidence="3">LYR motif containing protein 1</fullName>
    </submittedName>
</protein>
<dbReference type="AlphaFoldDB" id="A0A1X0PAC2"/>
<evidence type="ECO:0000313" key="4">
    <source>
        <dbReference type="Proteomes" id="UP000192257"/>
    </source>
</evidence>
<dbReference type="Pfam" id="PF05347">
    <property type="entry name" value="Complex1_LYR"/>
    <property type="match status" value="1"/>
</dbReference>
<dbReference type="EMBL" id="NBCO01000001">
    <property type="protein sequence ID" value="ORC93771.1"/>
    <property type="molecule type" value="Genomic_DNA"/>
</dbReference>
<dbReference type="GeneID" id="39981109"/>
<evidence type="ECO:0000256" key="1">
    <source>
        <dbReference type="ARBA" id="ARBA00009508"/>
    </source>
</evidence>
<dbReference type="Proteomes" id="UP000192257">
    <property type="component" value="Unassembled WGS sequence"/>
</dbReference>